<keyword evidence="2" id="KW-1133">Transmembrane helix</keyword>
<evidence type="ECO:0000259" key="3">
    <source>
        <dbReference type="Pfam" id="PF07811"/>
    </source>
</evidence>
<keyword evidence="2" id="KW-0472">Membrane</keyword>
<dbReference type="InterPro" id="IPR012495">
    <property type="entry name" value="TadE-like_dom"/>
</dbReference>
<dbReference type="RefSeq" id="WP_088367635.1">
    <property type="nucleotide sequence ID" value="NZ_NBBI01000004.1"/>
</dbReference>
<keyword evidence="5" id="KW-1185">Reference proteome</keyword>
<accession>A0A245ZHV8</accession>
<reference evidence="4 5" key="1">
    <citation type="submission" date="2017-03" db="EMBL/GenBank/DDBJ databases">
        <title>Genome sequence of Sphingomonas dokdonensis DSM 21029.</title>
        <authorList>
            <person name="Poehlein A."/>
            <person name="Wuebbeler J.H."/>
            <person name="Steinbuechel A."/>
            <person name="Daniel R."/>
        </authorList>
    </citation>
    <scope>NUCLEOTIDE SEQUENCE [LARGE SCALE GENOMIC DNA]</scope>
    <source>
        <strain evidence="4 5">DSM 21029</strain>
    </source>
</reference>
<keyword evidence="2" id="KW-0812">Transmembrane</keyword>
<sequence length="207" mass="22131">MRLARRLATDRSGVTIVEFALVAPVMCLMMMGLGDMLYQMYAKELLDGAIQKAARDSSIQGGGQQTAEIDGEVMDMMGTIMSRPTASCATTPAAGTFCATRRNFAVFSAAGPEPFNDDNGNGQRNPGECYQDLNNNGSWDASGGTGNAGQGAANDVTLYTIKVTYTRIFPVPQLLGWSPNNTIAAQALLKNQPYASRPEPTITWKCS</sequence>
<name>A0A245ZHV8_9SPHN</name>
<gene>
    <name evidence="4" type="ORF">SPDO_23050</name>
</gene>
<organism evidence="4 5">
    <name type="scientific">Sphingomonas dokdonensis</name>
    <dbReference type="NCBI Taxonomy" id="344880"/>
    <lineage>
        <taxon>Bacteria</taxon>
        <taxon>Pseudomonadati</taxon>
        <taxon>Pseudomonadota</taxon>
        <taxon>Alphaproteobacteria</taxon>
        <taxon>Sphingomonadales</taxon>
        <taxon>Sphingomonadaceae</taxon>
        <taxon>Sphingomonas</taxon>
    </lineage>
</organism>
<feature type="transmembrane region" description="Helical" evidence="2">
    <location>
        <begin position="12"/>
        <end position="33"/>
    </location>
</feature>
<feature type="domain" description="TadE-like" evidence="3">
    <location>
        <begin position="13"/>
        <end position="55"/>
    </location>
</feature>
<evidence type="ECO:0000313" key="4">
    <source>
        <dbReference type="EMBL" id="OWK29320.1"/>
    </source>
</evidence>
<dbReference type="OrthoDB" id="7306064at2"/>
<dbReference type="AlphaFoldDB" id="A0A245ZHV8"/>
<comment type="caution">
    <text evidence="4">The sequence shown here is derived from an EMBL/GenBank/DDBJ whole genome shotgun (WGS) entry which is preliminary data.</text>
</comment>
<dbReference type="Pfam" id="PF07811">
    <property type="entry name" value="TadE"/>
    <property type="match status" value="1"/>
</dbReference>
<evidence type="ECO:0000256" key="2">
    <source>
        <dbReference type="SAM" id="Phobius"/>
    </source>
</evidence>
<protein>
    <submittedName>
        <fullName evidence="4">TadE-like protein</fullName>
    </submittedName>
</protein>
<evidence type="ECO:0000313" key="5">
    <source>
        <dbReference type="Proteomes" id="UP000197290"/>
    </source>
</evidence>
<evidence type="ECO:0000256" key="1">
    <source>
        <dbReference type="SAM" id="MobiDB-lite"/>
    </source>
</evidence>
<feature type="region of interest" description="Disordered" evidence="1">
    <location>
        <begin position="114"/>
        <end position="148"/>
    </location>
</feature>
<proteinExistence type="predicted"/>
<dbReference type="EMBL" id="NBBI01000004">
    <property type="protein sequence ID" value="OWK29320.1"/>
    <property type="molecule type" value="Genomic_DNA"/>
</dbReference>
<dbReference type="Proteomes" id="UP000197290">
    <property type="component" value="Unassembled WGS sequence"/>
</dbReference>